<dbReference type="OrthoDB" id="179763at2"/>
<accession>A0A2S4HI88</accession>
<gene>
    <name evidence="2" type="ORF">C0068_07145</name>
</gene>
<evidence type="ECO:0000313" key="3">
    <source>
        <dbReference type="Proteomes" id="UP000237222"/>
    </source>
</evidence>
<dbReference type="Gene3D" id="3.30.200.20">
    <property type="entry name" value="Phosphorylase Kinase, domain 1"/>
    <property type="match status" value="1"/>
</dbReference>
<dbReference type="CDD" id="cd05154">
    <property type="entry name" value="ACAD10_11_N-like"/>
    <property type="match status" value="1"/>
</dbReference>
<name>A0A2S4HI88_9GAMM</name>
<sequence length="382" mass="42757">MAALIEPSLAAALDRKMALRGKVEYTPSDVSLIAEQLNRFLTAQIGQGFEVRDLNALSGGASMEQYVFDLYRPNADRQLVKMILRMSPLCSVIETCRLREFQIIRAVAGVLPVPEAFWVSDSDEYFGRPALICSFNPGVASPKDGGGKATGLGTVYGKHREKLAPQYIRHLAALHTMDWRDKDLSALVIPREGTSDAVDWSLAHWDRVWDEDAVEAHPTIALARAWLWRNRPVVDHISLVHGDYRNGNFLFDENTDEITAILDWEAGYLGDRHMDLAYAMLPGYGTLEGGTYYCAGLVEKNAFIEEYTRLSGLSVDPERLRYYTVLNMYWAIIACCATGPKLAADRMTHLDTMMNIVPGLGFYFVNELNAILLEEQQHDADG</sequence>
<dbReference type="SUPFAM" id="SSF56112">
    <property type="entry name" value="Protein kinase-like (PK-like)"/>
    <property type="match status" value="1"/>
</dbReference>
<dbReference type="PANTHER" id="PTHR21310">
    <property type="entry name" value="AMINOGLYCOSIDE PHOSPHOTRANSFERASE-RELATED-RELATED"/>
    <property type="match status" value="1"/>
</dbReference>
<comment type="caution">
    <text evidence="2">The sequence shown here is derived from an EMBL/GenBank/DDBJ whole genome shotgun (WGS) entry which is preliminary data.</text>
</comment>
<dbReference type="EMBL" id="PQGG01000016">
    <property type="protein sequence ID" value="POP53411.1"/>
    <property type="molecule type" value="Genomic_DNA"/>
</dbReference>
<dbReference type="InterPro" id="IPR002575">
    <property type="entry name" value="Aminoglycoside_PTrfase"/>
</dbReference>
<dbReference type="RefSeq" id="WP_103683806.1">
    <property type="nucleotide sequence ID" value="NZ_PQGG01000016.1"/>
</dbReference>
<dbReference type="InterPro" id="IPR011009">
    <property type="entry name" value="Kinase-like_dom_sf"/>
</dbReference>
<dbReference type="InterPro" id="IPR041726">
    <property type="entry name" value="ACAD10_11_N"/>
</dbReference>
<proteinExistence type="predicted"/>
<evidence type="ECO:0000313" key="2">
    <source>
        <dbReference type="EMBL" id="POP53411.1"/>
    </source>
</evidence>
<dbReference type="Proteomes" id="UP000237222">
    <property type="component" value="Unassembled WGS sequence"/>
</dbReference>
<feature type="domain" description="Aminoglycoside phosphotransferase" evidence="1">
    <location>
        <begin position="57"/>
        <end position="281"/>
    </location>
</feature>
<dbReference type="InterPro" id="IPR051678">
    <property type="entry name" value="AGP_Transferase"/>
</dbReference>
<dbReference type="Gene3D" id="3.90.1200.10">
    <property type="match status" value="1"/>
</dbReference>
<dbReference type="Pfam" id="PF01636">
    <property type="entry name" value="APH"/>
    <property type="match status" value="1"/>
</dbReference>
<reference evidence="2" key="1">
    <citation type="submission" date="2018-01" db="EMBL/GenBank/DDBJ databases">
        <authorList>
            <person name="Yu X.-D."/>
        </authorList>
    </citation>
    <scope>NUCLEOTIDE SEQUENCE</scope>
    <source>
        <strain evidence="2">ZX-21</strain>
    </source>
</reference>
<dbReference type="AlphaFoldDB" id="A0A2S4HI88"/>
<evidence type="ECO:0000259" key="1">
    <source>
        <dbReference type="Pfam" id="PF01636"/>
    </source>
</evidence>
<protein>
    <submittedName>
        <fullName evidence="2">Phosphotransferase family protein</fullName>
    </submittedName>
</protein>
<organism evidence="2 3">
    <name type="scientific">Zhongshania marina</name>
    <dbReference type="NCBI Taxonomy" id="2304603"/>
    <lineage>
        <taxon>Bacteria</taxon>
        <taxon>Pseudomonadati</taxon>
        <taxon>Pseudomonadota</taxon>
        <taxon>Gammaproteobacteria</taxon>
        <taxon>Cellvibrionales</taxon>
        <taxon>Spongiibacteraceae</taxon>
        <taxon>Zhongshania</taxon>
    </lineage>
</organism>